<comment type="caution">
    <text evidence="2">The sequence shown here is derived from an EMBL/GenBank/DDBJ whole genome shotgun (WGS) entry which is preliminary data.</text>
</comment>
<gene>
    <name evidence="2" type="ORF">JI746_05005</name>
</gene>
<protein>
    <recommendedName>
        <fullName evidence="4">GlsB/YeaQ/YmgE family stress response membrane protein</fullName>
    </recommendedName>
</protein>
<evidence type="ECO:0000256" key="1">
    <source>
        <dbReference type="SAM" id="Phobius"/>
    </source>
</evidence>
<keyword evidence="3" id="KW-1185">Reference proteome</keyword>
<dbReference type="RefSeq" id="WP_201687687.1">
    <property type="nucleotide sequence ID" value="NZ_JAEQND010000002.1"/>
</dbReference>
<evidence type="ECO:0000313" key="2">
    <source>
        <dbReference type="EMBL" id="MBL0424462.1"/>
    </source>
</evidence>
<proteinExistence type="predicted"/>
<evidence type="ECO:0000313" key="3">
    <source>
        <dbReference type="Proteomes" id="UP000622707"/>
    </source>
</evidence>
<feature type="transmembrane region" description="Helical" evidence="1">
    <location>
        <begin position="64"/>
        <end position="82"/>
    </location>
</feature>
<feature type="transmembrane region" description="Helical" evidence="1">
    <location>
        <begin position="32"/>
        <end position="52"/>
    </location>
</feature>
<keyword evidence="1" id="KW-0812">Transmembrane</keyword>
<reference evidence="2 3" key="1">
    <citation type="journal article" date="2017" name="Int. J. Syst. Evol. Microbiol.">
        <title>Ramlibacter alkalitolerans sp. nov., alkali-tolerant bacterium isolated from soil of ginseng.</title>
        <authorList>
            <person name="Lee D.H."/>
            <person name="Cha C.J."/>
        </authorList>
    </citation>
    <scope>NUCLEOTIDE SEQUENCE [LARGE SCALE GENOMIC DNA]</scope>
    <source>
        <strain evidence="2 3">KACC 19305</strain>
    </source>
</reference>
<sequence length="100" mass="10325">MNPFIWCVVGAAAGWMAGTVMRAPGLASRVENVLVAIFGAFIGGEFLAALLAGPEPATAFRTSALGLAIAGALGLLGLLAVFRKAVGPMRPHKLRRKARP</sequence>
<organism evidence="2 3">
    <name type="scientific">Ramlibacter alkalitolerans</name>
    <dbReference type="NCBI Taxonomy" id="2039631"/>
    <lineage>
        <taxon>Bacteria</taxon>
        <taxon>Pseudomonadati</taxon>
        <taxon>Pseudomonadota</taxon>
        <taxon>Betaproteobacteria</taxon>
        <taxon>Burkholderiales</taxon>
        <taxon>Comamonadaceae</taxon>
        <taxon>Ramlibacter</taxon>
    </lineage>
</organism>
<dbReference type="EMBL" id="JAEQND010000002">
    <property type="protein sequence ID" value="MBL0424462.1"/>
    <property type="molecule type" value="Genomic_DNA"/>
</dbReference>
<keyword evidence="1" id="KW-1133">Transmembrane helix</keyword>
<accession>A0ABS1JJR8</accession>
<dbReference type="Proteomes" id="UP000622707">
    <property type="component" value="Unassembled WGS sequence"/>
</dbReference>
<keyword evidence="1" id="KW-0472">Membrane</keyword>
<name>A0ABS1JJR8_9BURK</name>
<evidence type="ECO:0008006" key="4">
    <source>
        <dbReference type="Google" id="ProtNLM"/>
    </source>
</evidence>